<reference evidence="1 2" key="1">
    <citation type="submission" date="2020-08" db="EMBL/GenBank/DDBJ databases">
        <title>Genomic Encyclopedia of Type Strains, Phase IV (KMG-IV): sequencing the most valuable type-strain genomes for metagenomic binning, comparative biology and taxonomic classification.</title>
        <authorList>
            <person name="Goeker M."/>
        </authorList>
    </citation>
    <scope>NUCLEOTIDE SEQUENCE [LARGE SCALE GENOMIC DNA]</scope>
    <source>
        <strain evidence="1 2">DSM 100694</strain>
    </source>
</reference>
<proteinExistence type="predicted"/>
<dbReference type="AlphaFoldDB" id="A0A840DU10"/>
<accession>A0A840DU10</accession>
<gene>
    <name evidence="1" type="ORF">GGR08_000841</name>
</gene>
<sequence length="126" mass="14368">MKALDKIHYGYFYRVTLMNIKYFITVFATFASISAAQGSPFLSFQKLIQGISASAFPIDHFSREQSNKILSEVFQMEFSCRNNSKCVTTAKLVPVAYSRKKRGHRPQKGTGKRGRPNLFIRSPMSF</sequence>
<protein>
    <submittedName>
        <fullName evidence="1">Uncharacterized protein</fullName>
    </submittedName>
</protein>
<keyword evidence="2" id="KW-1185">Reference proteome</keyword>
<name>A0A840DU10_9HYPH</name>
<organism evidence="1 2">
    <name type="scientific">Bartonella fuyuanensis</name>
    <dbReference type="NCBI Taxonomy" id="1460968"/>
    <lineage>
        <taxon>Bacteria</taxon>
        <taxon>Pseudomonadati</taxon>
        <taxon>Pseudomonadota</taxon>
        <taxon>Alphaproteobacteria</taxon>
        <taxon>Hyphomicrobiales</taxon>
        <taxon>Bartonellaceae</taxon>
        <taxon>Bartonella</taxon>
    </lineage>
</organism>
<dbReference type="EMBL" id="JACIFE010000006">
    <property type="protein sequence ID" value="MBB4076541.1"/>
    <property type="molecule type" value="Genomic_DNA"/>
</dbReference>
<comment type="caution">
    <text evidence="1">The sequence shown here is derived from an EMBL/GenBank/DDBJ whole genome shotgun (WGS) entry which is preliminary data.</text>
</comment>
<dbReference type="Proteomes" id="UP000585970">
    <property type="component" value="Unassembled WGS sequence"/>
</dbReference>
<evidence type="ECO:0000313" key="2">
    <source>
        <dbReference type="Proteomes" id="UP000585970"/>
    </source>
</evidence>
<evidence type="ECO:0000313" key="1">
    <source>
        <dbReference type="EMBL" id="MBB4076541.1"/>
    </source>
</evidence>
<dbReference type="RefSeq" id="WP_246350118.1">
    <property type="nucleotide sequence ID" value="NZ_JACIFE010000006.1"/>
</dbReference>